<dbReference type="EMBL" id="LXQA010832781">
    <property type="protein sequence ID" value="MCI73179.1"/>
    <property type="molecule type" value="Genomic_DNA"/>
</dbReference>
<name>A0A392UHU9_9FABA</name>
<organism evidence="1 2">
    <name type="scientific">Trifolium medium</name>
    <dbReference type="NCBI Taxonomy" id="97028"/>
    <lineage>
        <taxon>Eukaryota</taxon>
        <taxon>Viridiplantae</taxon>
        <taxon>Streptophyta</taxon>
        <taxon>Embryophyta</taxon>
        <taxon>Tracheophyta</taxon>
        <taxon>Spermatophyta</taxon>
        <taxon>Magnoliopsida</taxon>
        <taxon>eudicotyledons</taxon>
        <taxon>Gunneridae</taxon>
        <taxon>Pentapetalae</taxon>
        <taxon>rosids</taxon>
        <taxon>fabids</taxon>
        <taxon>Fabales</taxon>
        <taxon>Fabaceae</taxon>
        <taxon>Papilionoideae</taxon>
        <taxon>50 kb inversion clade</taxon>
        <taxon>NPAAA clade</taxon>
        <taxon>Hologalegina</taxon>
        <taxon>IRL clade</taxon>
        <taxon>Trifolieae</taxon>
        <taxon>Trifolium</taxon>
    </lineage>
</organism>
<evidence type="ECO:0008006" key="3">
    <source>
        <dbReference type="Google" id="ProtNLM"/>
    </source>
</evidence>
<sequence length="50" mass="5487">MSGKEVRKSLGEHAEIFAMFASLKLEDGAKMEELPVVCEFPDVFPGDVSD</sequence>
<dbReference type="Proteomes" id="UP000265520">
    <property type="component" value="Unassembled WGS sequence"/>
</dbReference>
<proteinExistence type="predicted"/>
<keyword evidence="2" id="KW-1185">Reference proteome</keyword>
<reference evidence="1 2" key="1">
    <citation type="journal article" date="2018" name="Front. Plant Sci.">
        <title>Red Clover (Trifolium pratense) and Zigzag Clover (T. medium) - A Picture of Genomic Similarities and Differences.</title>
        <authorList>
            <person name="Dluhosova J."/>
            <person name="Istvanek J."/>
            <person name="Nedelnik J."/>
            <person name="Repkova J."/>
        </authorList>
    </citation>
    <scope>NUCLEOTIDE SEQUENCE [LARGE SCALE GENOMIC DNA]</scope>
    <source>
        <strain evidence="2">cv. 10/8</strain>
        <tissue evidence="1">Leaf</tissue>
    </source>
</reference>
<comment type="caution">
    <text evidence="1">The sequence shown here is derived from an EMBL/GenBank/DDBJ whole genome shotgun (WGS) entry which is preliminary data.</text>
</comment>
<evidence type="ECO:0000313" key="1">
    <source>
        <dbReference type="EMBL" id="MCI73179.1"/>
    </source>
</evidence>
<accession>A0A392UHU9</accession>
<protein>
    <recommendedName>
        <fullName evidence="3">Cellular nucleic acid-binding protein</fullName>
    </recommendedName>
</protein>
<feature type="non-terminal residue" evidence="1">
    <location>
        <position position="50"/>
    </location>
</feature>
<dbReference type="AlphaFoldDB" id="A0A392UHU9"/>
<evidence type="ECO:0000313" key="2">
    <source>
        <dbReference type="Proteomes" id="UP000265520"/>
    </source>
</evidence>